<keyword evidence="7" id="KW-0689">Ribosomal protein</keyword>
<keyword evidence="2" id="KW-0963">Cytoplasm</keyword>
<dbReference type="Proteomes" id="UP000807825">
    <property type="component" value="Unassembled WGS sequence"/>
</dbReference>
<dbReference type="EMBL" id="JACRDE010000567">
    <property type="protein sequence ID" value="MBI5252111.1"/>
    <property type="molecule type" value="Genomic_DNA"/>
</dbReference>
<evidence type="ECO:0000256" key="5">
    <source>
        <dbReference type="SAM" id="MobiDB-lite"/>
    </source>
</evidence>
<proteinExistence type="inferred from homology"/>
<evidence type="ECO:0000256" key="2">
    <source>
        <dbReference type="ARBA" id="ARBA00022490"/>
    </source>
</evidence>
<keyword evidence="7" id="KW-0687">Ribonucleoprotein</keyword>
<protein>
    <submittedName>
        <fullName evidence="7">Ribosomal protein S18-alanine N-acetyltransferase</fullName>
    </submittedName>
</protein>
<dbReference type="PROSITE" id="PS51186">
    <property type="entry name" value="GNAT"/>
    <property type="match status" value="1"/>
</dbReference>
<dbReference type="GO" id="GO:0008080">
    <property type="term" value="F:N-acetyltransferase activity"/>
    <property type="evidence" value="ECO:0007669"/>
    <property type="project" value="InterPro"/>
</dbReference>
<comment type="similarity">
    <text evidence="1">Belongs to the acetyltransferase family. RimI subfamily.</text>
</comment>
<accession>A0A9D6V4U6</accession>
<dbReference type="AlphaFoldDB" id="A0A9D6V4U6"/>
<reference evidence="7" key="1">
    <citation type="submission" date="2020-07" db="EMBL/GenBank/DDBJ databases">
        <title>Huge and variable diversity of episymbiotic CPR bacteria and DPANN archaea in groundwater ecosystems.</title>
        <authorList>
            <person name="He C.Y."/>
            <person name="Keren R."/>
            <person name="Whittaker M."/>
            <person name="Farag I.F."/>
            <person name="Doudna J."/>
            <person name="Cate J.H.D."/>
            <person name="Banfield J.F."/>
        </authorList>
    </citation>
    <scope>NUCLEOTIDE SEQUENCE</scope>
    <source>
        <strain evidence="7">NC_groundwater_1664_Pr3_B-0.1um_52_9</strain>
    </source>
</reference>
<dbReference type="CDD" id="cd04301">
    <property type="entry name" value="NAT_SF"/>
    <property type="match status" value="1"/>
</dbReference>
<dbReference type="PANTHER" id="PTHR43420:SF44">
    <property type="entry name" value="ACETYLTRANSFERASE YPEA"/>
    <property type="match status" value="1"/>
</dbReference>
<feature type="domain" description="N-acetyltransferase" evidence="6">
    <location>
        <begin position="8"/>
        <end position="152"/>
    </location>
</feature>
<keyword evidence="4" id="KW-0012">Acyltransferase</keyword>
<evidence type="ECO:0000313" key="8">
    <source>
        <dbReference type="Proteomes" id="UP000807825"/>
    </source>
</evidence>
<dbReference type="NCBIfam" id="TIGR01575">
    <property type="entry name" value="rimI"/>
    <property type="match status" value="1"/>
</dbReference>
<dbReference type="Gene3D" id="3.40.630.30">
    <property type="match status" value="1"/>
</dbReference>
<dbReference type="InterPro" id="IPR050680">
    <property type="entry name" value="YpeA/RimI_acetyltransf"/>
</dbReference>
<evidence type="ECO:0000256" key="1">
    <source>
        <dbReference type="ARBA" id="ARBA00005395"/>
    </source>
</evidence>
<evidence type="ECO:0000313" key="7">
    <source>
        <dbReference type="EMBL" id="MBI5252111.1"/>
    </source>
</evidence>
<keyword evidence="3" id="KW-0808">Transferase</keyword>
<evidence type="ECO:0000256" key="4">
    <source>
        <dbReference type="ARBA" id="ARBA00023315"/>
    </source>
</evidence>
<dbReference type="InterPro" id="IPR006464">
    <property type="entry name" value="AcTrfase_RimI/Ard1"/>
</dbReference>
<dbReference type="SUPFAM" id="SSF55729">
    <property type="entry name" value="Acyl-CoA N-acyltransferases (Nat)"/>
    <property type="match status" value="1"/>
</dbReference>
<evidence type="ECO:0000259" key="6">
    <source>
        <dbReference type="PROSITE" id="PS51186"/>
    </source>
</evidence>
<dbReference type="PANTHER" id="PTHR43420">
    <property type="entry name" value="ACETYLTRANSFERASE"/>
    <property type="match status" value="1"/>
</dbReference>
<sequence>MSEVNDTLQAEPMKAEDLNSVLEIEKVSFPTPWSENMFLEEMQHRHSRLTVFRSRGEIVGYMCFWEVLDEAHLLNIAVHPKERGHGYGSQIMAYLEKVCLQDGLKRIILEVARRNSMARSLYRKYGFNSIGFRKKYYTAVEDDAIVMEKWLGNLEGSDAQPSCGSQDVNDRAEDTF</sequence>
<dbReference type="InterPro" id="IPR016181">
    <property type="entry name" value="Acyl_CoA_acyltransferase"/>
</dbReference>
<evidence type="ECO:0000256" key="3">
    <source>
        <dbReference type="ARBA" id="ARBA00022679"/>
    </source>
</evidence>
<comment type="caution">
    <text evidence="7">The sequence shown here is derived from an EMBL/GenBank/DDBJ whole genome shotgun (WGS) entry which is preliminary data.</text>
</comment>
<organism evidence="7 8">
    <name type="scientific">Desulfomonile tiedjei</name>
    <dbReference type="NCBI Taxonomy" id="2358"/>
    <lineage>
        <taxon>Bacteria</taxon>
        <taxon>Pseudomonadati</taxon>
        <taxon>Thermodesulfobacteriota</taxon>
        <taxon>Desulfomonilia</taxon>
        <taxon>Desulfomonilales</taxon>
        <taxon>Desulfomonilaceae</taxon>
        <taxon>Desulfomonile</taxon>
    </lineage>
</organism>
<feature type="region of interest" description="Disordered" evidence="5">
    <location>
        <begin position="157"/>
        <end position="176"/>
    </location>
</feature>
<dbReference type="InterPro" id="IPR000182">
    <property type="entry name" value="GNAT_dom"/>
</dbReference>
<gene>
    <name evidence="7" type="primary">rimI</name>
    <name evidence="7" type="ORF">HY912_21665</name>
</gene>
<name>A0A9D6V4U6_9BACT</name>
<dbReference type="Pfam" id="PF00583">
    <property type="entry name" value="Acetyltransf_1"/>
    <property type="match status" value="1"/>
</dbReference>
<dbReference type="GO" id="GO:0005840">
    <property type="term" value="C:ribosome"/>
    <property type="evidence" value="ECO:0007669"/>
    <property type="project" value="UniProtKB-KW"/>
</dbReference>